<gene>
    <name evidence="1" type="ORF">DWV59_10430</name>
</gene>
<name>A0A395XUQ2_BIFLN</name>
<dbReference type="Proteomes" id="UP000265775">
    <property type="component" value="Unassembled WGS sequence"/>
</dbReference>
<evidence type="ECO:0000313" key="1">
    <source>
        <dbReference type="EMBL" id="RGW63257.1"/>
    </source>
</evidence>
<dbReference type="RefSeq" id="WP_117781903.1">
    <property type="nucleotide sequence ID" value="NZ_CAXSUE010000011.1"/>
</dbReference>
<sequence length="354" mass="39183">MNSNTSNPDEAKEATDKSTKKNIPGLALLLLDLAVALVGFYIGTHVFWKDQNEESVIVAGAMSAAWATFSWAVFGPMLGRDRSTKFEKGIFLMSMLASWDAGVAMACVNYGGKGTSLSWSGTSLWLLSVGFVYCWYVACAIIVRDVMPSKFRLKIVPIPLLIGMGLSGLLYYVEGPIHTFIRLMCVVMFWLSALSLAYCWPDGKIGSGLADSASLLEWRYVISSTLFLKNEITESITFDNIKDWDPRVKRYLPEFIRNNDTKAKATNAVLDLGGIVPTAVAVFGFGPLKDMKGVDGVVLWLCTFVLSLVAGLFAAWRKRYWNRLRNCQRILSEKAESTENVDKVVQAVPSHVIQ</sequence>
<reference evidence="1 2" key="1">
    <citation type="submission" date="2018-08" db="EMBL/GenBank/DDBJ databases">
        <title>A genome reference for cultivated species of the human gut microbiota.</title>
        <authorList>
            <person name="Zou Y."/>
            <person name="Xue W."/>
            <person name="Luo G."/>
        </authorList>
    </citation>
    <scope>NUCLEOTIDE SEQUENCE [LARGE SCALE GENOMIC DNA]</scope>
    <source>
        <strain evidence="1 2">AF11-12</strain>
    </source>
</reference>
<evidence type="ECO:0000313" key="2">
    <source>
        <dbReference type="Proteomes" id="UP000265775"/>
    </source>
</evidence>
<accession>A0A395XUQ2</accession>
<protein>
    <submittedName>
        <fullName evidence="1">Uncharacterized protein</fullName>
    </submittedName>
</protein>
<proteinExistence type="predicted"/>
<dbReference type="AlphaFoldDB" id="A0A395XUQ2"/>
<organism evidence="1 2">
    <name type="scientific">Bifidobacterium longum</name>
    <dbReference type="NCBI Taxonomy" id="216816"/>
    <lineage>
        <taxon>Bacteria</taxon>
        <taxon>Bacillati</taxon>
        <taxon>Actinomycetota</taxon>
        <taxon>Actinomycetes</taxon>
        <taxon>Bifidobacteriales</taxon>
        <taxon>Bifidobacteriaceae</taxon>
        <taxon>Bifidobacterium</taxon>
    </lineage>
</organism>
<comment type="caution">
    <text evidence="1">The sequence shown here is derived from an EMBL/GenBank/DDBJ whole genome shotgun (WGS) entry which is preliminary data.</text>
</comment>
<dbReference type="EMBL" id="QSAR01000015">
    <property type="protein sequence ID" value="RGW63257.1"/>
    <property type="molecule type" value="Genomic_DNA"/>
</dbReference>